<dbReference type="RefSeq" id="WP_106893791.1">
    <property type="nucleotide sequence ID" value="NZ_CP027860.1"/>
</dbReference>
<proteinExistence type="inferred from homology"/>
<dbReference type="PANTHER" id="PTHR43630:SF2">
    <property type="entry name" value="GLYCOSYLTRANSFERASE"/>
    <property type="match status" value="1"/>
</dbReference>
<organism evidence="3 4">
    <name type="scientific">Ahniella affigens</name>
    <dbReference type="NCBI Taxonomy" id="2021234"/>
    <lineage>
        <taxon>Bacteria</taxon>
        <taxon>Pseudomonadati</taxon>
        <taxon>Pseudomonadota</taxon>
        <taxon>Gammaproteobacteria</taxon>
        <taxon>Lysobacterales</taxon>
        <taxon>Rhodanobacteraceae</taxon>
        <taxon>Ahniella</taxon>
    </lineage>
</organism>
<dbReference type="InterPro" id="IPR001173">
    <property type="entry name" value="Glyco_trans_2-like"/>
</dbReference>
<dbReference type="PANTHER" id="PTHR43630">
    <property type="entry name" value="POLY-BETA-1,6-N-ACETYL-D-GLUCOSAMINE SYNTHASE"/>
    <property type="match status" value="1"/>
</dbReference>
<keyword evidence="4" id="KW-1185">Reference proteome</keyword>
<sequence>MELASITPVLLCFNEQDNLPRTLSALRAFPRVVIVDSGSTDASRAIAREFGNVQWFERPFDQHAAQWQHALSRSETDWVLSLDADYVLPEPLLAEIATLDPHAASVFQIGFRFFVHGAPLSATLLPPRAMLFRRSQARYVQDGHTQVLHYEGHAPLLRERAEHDDRKPLTRWLWAQIRYVQLEADKLLAADPQMLDRADRLRRHLFVMPWLAPAYILIGKGLLRDGWRGWHYALSRALVELMLSLTLIDRRFRCKPDGRKPEPPP</sequence>
<dbReference type="CDD" id="cd02511">
    <property type="entry name" value="Beta4Glucosyltransferase"/>
    <property type="match status" value="1"/>
</dbReference>
<dbReference type="AlphaFoldDB" id="A0A2P1PYF0"/>
<dbReference type="SUPFAM" id="SSF53448">
    <property type="entry name" value="Nucleotide-diphospho-sugar transferases"/>
    <property type="match status" value="1"/>
</dbReference>
<name>A0A2P1PYF0_9GAMM</name>
<reference evidence="3 4" key="1">
    <citation type="submission" date="2018-03" db="EMBL/GenBank/DDBJ databases">
        <title>Ahniella affigens gen. nov., sp. nov., a gammaproteobacterium isolated from sandy soil near a stream.</title>
        <authorList>
            <person name="Ko Y."/>
            <person name="Kim J.-H."/>
        </authorList>
    </citation>
    <scope>NUCLEOTIDE SEQUENCE [LARGE SCALE GENOMIC DNA]</scope>
    <source>
        <strain evidence="3 4">D13</strain>
    </source>
</reference>
<evidence type="ECO:0000313" key="3">
    <source>
        <dbReference type="EMBL" id="AVP99872.1"/>
    </source>
</evidence>
<gene>
    <name evidence="3" type="ORF">C7S18_23025</name>
</gene>
<dbReference type="InterPro" id="IPR029044">
    <property type="entry name" value="Nucleotide-diphossugar_trans"/>
</dbReference>
<dbReference type="GO" id="GO:0016740">
    <property type="term" value="F:transferase activity"/>
    <property type="evidence" value="ECO:0007669"/>
    <property type="project" value="UniProtKB-KW"/>
</dbReference>
<keyword evidence="3" id="KW-0808">Transferase</keyword>
<dbReference type="Gene3D" id="3.90.550.10">
    <property type="entry name" value="Spore Coat Polysaccharide Biosynthesis Protein SpsA, Chain A"/>
    <property type="match status" value="1"/>
</dbReference>
<reference evidence="3 4" key="2">
    <citation type="submission" date="2018-03" db="EMBL/GenBank/DDBJ databases">
        <authorList>
            <person name="Keele B.F."/>
        </authorList>
    </citation>
    <scope>NUCLEOTIDE SEQUENCE [LARGE SCALE GENOMIC DNA]</scope>
    <source>
        <strain evidence="3 4">D13</strain>
    </source>
</reference>
<dbReference type="Pfam" id="PF00535">
    <property type="entry name" value="Glycos_transf_2"/>
    <property type="match status" value="1"/>
</dbReference>
<protein>
    <submittedName>
        <fullName evidence="3">Glycosyl transferase</fullName>
    </submittedName>
</protein>
<comment type="similarity">
    <text evidence="1">Belongs to the glycosyltransferase 2 family. WaaE/KdtX subfamily.</text>
</comment>
<dbReference type="OrthoDB" id="9815923at2"/>
<evidence type="ECO:0000256" key="1">
    <source>
        <dbReference type="ARBA" id="ARBA00038494"/>
    </source>
</evidence>
<dbReference type="Proteomes" id="UP000241074">
    <property type="component" value="Chromosome"/>
</dbReference>
<feature type="domain" description="Glycosyltransferase 2-like" evidence="2">
    <location>
        <begin position="10"/>
        <end position="97"/>
    </location>
</feature>
<dbReference type="EMBL" id="CP027860">
    <property type="protein sequence ID" value="AVP99872.1"/>
    <property type="molecule type" value="Genomic_DNA"/>
</dbReference>
<accession>A0A2P1PYF0</accession>
<dbReference type="KEGG" id="xba:C7S18_23025"/>
<evidence type="ECO:0000259" key="2">
    <source>
        <dbReference type="Pfam" id="PF00535"/>
    </source>
</evidence>
<evidence type="ECO:0000313" key="4">
    <source>
        <dbReference type="Proteomes" id="UP000241074"/>
    </source>
</evidence>